<dbReference type="InterPro" id="IPR016064">
    <property type="entry name" value="NAD/diacylglycerol_kinase_sf"/>
</dbReference>
<keyword evidence="1" id="KW-0808">Transferase</keyword>
<accession>A0A4R2PYX8</accession>
<dbReference type="GO" id="GO:0003951">
    <property type="term" value="F:NAD+ kinase activity"/>
    <property type="evidence" value="ECO:0007669"/>
    <property type="project" value="InterPro"/>
</dbReference>
<dbReference type="Pfam" id="PF20143">
    <property type="entry name" value="NAD_kinase_C"/>
    <property type="match status" value="1"/>
</dbReference>
<evidence type="ECO:0000313" key="2">
    <source>
        <dbReference type="Proteomes" id="UP000294911"/>
    </source>
</evidence>
<dbReference type="Pfam" id="PF01513">
    <property type="entry name" value="NAD_kinase"/>
    <property type="match status" value="1"/>
</dbReference>
<evidence type="ECO:0000313" key="1">
    <source>
        <dbReference type="EMBL" id="TCP41249.1"/>
    </source>
</evidence>
<dbReference type="SUPFAM" id="SSF111331">
    <property type="entry name" value="NAD kinase/diacylglycerol kinase-like"/>
    <property type="match status" value="1"/>
</dbReference>
<dbReference type="PANTHER" id="PTHR40697">
    <property type="entry name" value="ACETOIN CATABOLISM PROTEIN X"/>
    <property type="match status" value="1"/>
</dbReference>
<organism evidence="1 2">
    <name type="scientific">Tamaricihabitans halophyticus</name>
    <dbReference type="NCBI Taxonomy" id="1262583"/>
    <lineage>
        <taxon>Bacteria</taxon>
        <taxon>Bacillati</taxon>
        <taxon>Actinomycetota</taxon>
        <taxon>Actinomycetes</taxon>
        <taxon>Pseudonocardiales</taxon>
        <taxon>Pseudonocardiaceae</taxon>
        <taxon>Tamaricihabitans</taxon>
    </lineage>
</organism>
<proteinExistence type="predicted"/>
<dbReference type="OrthoDB" id="5511344at2"/>
<comment type="caution">
    <text evidence="1">The sequence shown here is derived from an EMBL/GenBank/DDBJ whole genome shotgun (WGS) entry which is preliminary data.</text>
</comment>
<dbReference type="InterPro" id="IPR039065">
    <property type="entry name" value="AcoX-like"/>
</dbReference>
<reference evidence="1 2" key="1">
    <citation type="submission" date="2019-03" db="EMBL/GenBank/DDBJ databases">
        <title>Genomic Encyclopedia of Type Strains, Phase IV (KMG-IV): sequencing the most valuable type-strain genomes for metagenomic binning, comparative biology and taxonomic classification.</title>
        <authorList>
            <person name="Goeker M."/>
        </authorList>
    </citation>
    <scope>NUCLEOTIDE SEQUENCE [LARGE SCALE GENOMIC DNA]</scope>
    <source>
        <strain evidence="1 2">DSM 45765</strain>
    </source>
</reference>
<dbReference type="GO" id="GO:0051287">
    <property type="term" value="F:NAD binding"/>
    <property type="evidence" value="ECO:0007669"/>
    <property type="project" value="UniProtKB-ARBA"/>
</dbReference>
<dbReference type="Proteomes" id="UP000294911">
    <property type="component" value="Unassembled WGS sequence"/>
</dbReference>
<dbReference type="InterPro" id="IPR002504">
    <property type="entry name" value="NADK"/>
</dbReference>
<dbReference type="PIRSF" id="PIRSF016907">
    <property type="entry name" value="Kin_ATP-NAD"/>
    <property type="match status" value="1"/>
</dbReference>
<keyword evidence="1" id="KW-0418">Kinase</keyword>
<dbReference type="InterPro" id="IPR011386">
    <property type="entry name" value="Put_ATP-NAD_kin"/>
</dbReference>
<sequence>MPTHPIQGTTDVGVAGVEQNVERSLAAEVDGYRKGATLGLIVNPYAGMGGSVGLKGTDGPHILAEAKRRGARPLSGVRAVRALTRLTASRTRFSIVTGAGDLGEESALAAGLDPVVVPRAEQGARGEADTRAAAKAMVSSVDLLLFAGGDGTARDILSVVGDRVPVLGIPAGVKMHSAVFGTTPESAGDLAALFLDGSTAAQLRDAEVMDLDEAAVRADRLSARLYGFARSPYERHLAQNAKAGARVSADAELEAACRGVAARMREGVLYIVGPGTTMRNVMDALGAPSTLLGVDAVLDGALVGADLDERTLLRLMQGRETRIVVGVLGGQGYLFGRGNQQISAEVIKRVGREGIVTIAPVDKLIALEDARLRVDTGDAEVDAMLSGYLRVHTGSDHDVLVRVLS</sequence>
<keyword evidence="2" id="KW-1185">Reference proteome</keyword>
<dbReference type="PANTHER" id="PTHR40697:SF2">
    <property type="entry name" value="ATP-NAD KINASE-RELATED"/>
    <property type="match status" value="1"/>
</dbReference>
<dbReference type="GO" id="GO:0006741">
    <property type="term" value="P:NADP+ biosynthetic process"/>
    <property type="evidence" value="ECO:0007669"/>
    <property type="project" value="InterPro"/>
</dbReference>
<protein>
    <submittedName>
        <fullName evidence="1">Putative polyphosphate/ATP-dependent NAD kinase</fullName>
    </submittedName>
</protein>
<gene>
    <name evidence="1" type="ORF">EV191_12639</name>
</gene>
<dbReference type="EMBL" id="SLXQ01000026">
    <property type="protein sequence ID" value="TCP41249.1"/>
    <property type="molecule type" value="Genomic_DNA"/>
</dbReference>
<dbReference type="RefSeq" id="WP_132881103.1">
    <property type="nucleotide sequence ID" value="NZ_SLXQ01000026.1"/>
</dbReference>
<dbReference type="GO" id="GO:0005524">
    <property type="term" value="F:ATP binding"/>
    <property type="evidence" value="ECO:0007669"/>
    <property type="project" value="UniProtKB-ARBA"/>
</dbReference>
<name>A0A4R2PYX8_9PSEU</name>
<dbReference type="AlphaFoldDB" id="A0A4R2PYX8"/>